<protein>
    <submittedName>
        <fullName evidence="2">Uncharacterized protein</fullName>
    </submittedName>
</protein>
<accession>A0A066WID4</accession>
<dbReference type="Gene3D" id="3.90.180.10">
    <property type="entry name" value="Medium-chain alcohol dehydrogenases, catalytic domain"/>
    <property type="match status" value="1"/>
</dbReference>
<proteinExistence type="predicted"/>
<dbReference type="SUPFAM" id="SSF50129">
    <property type="entry name" value="GroES-like"/>
    <property type="match status" value="1"/>
</dbReference>
<organism evidence="2 3">
    <name type="scientific">Tilletiaria anomala (strain ATCC 24038 / CBS 436.72 / UBC 951)</name>
    <dbReference type="NCBI Taxonomy" id="1037660"/>
    <lineage>
        <taxon>Eukaryota</taxon>
        <taxon>Fungi</taxon>
        <taxon>Dikarya</taxon>
        <taxon>Basidiomycota</taxon>
        <taxon>Ustilaginomycotina</taxon>
        <taxon>Exobasidiomycetes</taxon>
        <taxon>Georgefischeriales</taxon>
        <taxon>Tilletiariaceae</taxon>
        <taxon>Tilletiaria</taxon>
    </lineage>
</organism>
<dbReference type="OrthoDB" id="256333at2759"/>
<dbReference type="Proteomes" id="UP000027361">
    <property type="component" value="Unassembled WGS sequence"/>
</dbReference>
<dbReference type="GeneID" id="25267081"/>
<dbReference type="RefSeq" id="XP_013246453.1">
    <property type="nucleotide sequence ID" value="XM_013390999.1"/>
</dbReference>
<reference evidence="2 3" key="1">
    <citation type="submission" date="2014-05" db="EMBL/GenBank/DDBJ databases">
        <title>Draft genome sequence of a rare smut relative, Tilletiaria anomala UBC 951.</title>
        <authorList>
            <consortium name="DOE Joint Genome Institute"/>
            <person name="Toome M."/>
            <person name="Kuo A."/>
            <person name="Henrissat B."/>
            <person name="Lipzen A."/>
            <person name="Tritt A."/>
            <person name="Yoshinaga Y."/>
            <person name="Zane M."/>
            <person name="Barry K."/>
            <person name="Grigoriev I.V."/>
            <person name="Spatafora J.W."/>
            <person name="Aimea M.C."/>
        </authorList>
    </citation>
    <scope>NUCLEOTIDE SEQUENCE [LARGE SCALE GENOMIC DNA]</scope>
    <source>
        <strain evidence="2 3">UBC 951</strain>
    </source>
</reference>
<dbReference type="AlphaFoldDB" id="A0A066WID4"/>
<keyword evidence="3" id="KW-1185">Reference proteome</keyword>
<name>A0A066WID4_TILAU</name>
<comment type="caution">
    <text evidence="2">The sequence shown here is derived from an EMBL/GenBank/DDBJ whole genome shotgun (WGS) entry which is preliminary data.</text>
</comment>
<gene>
    <name evidence="2" type="ORF">K437DRAFT_292241</name>
</gene>
<dbReference type="EMBL" id="JMSN01000001">
    <property type="protein sequence ID" value="KDN53601.1"/>
    <property type="molecule type" value="Genomic_DNA"/>
</dbReference>
<evidence type="ECO:0000256" key="1">
    <source>
        <dbReference type="SAM" id="MobiDB-lite"/>
    </source>
</evidence>
<feature type="region of interest" description="Disordered" evidence="1">
    <location>
        <begin position="67"/>
        <end position="97"/>
    </location>
</feature>
<evidence type="ECO:0000313" key="2">
    <source>
        <dbReference type="EMBL" id="KDN53601.1"/>
    </source>
</evidence>
<sequence>MSTIPEQMKAACPTNVKKPMGVKAIPATKGRKDSELLLKIVAAGWCHTDIHVSEDSNEAMKKVGDELGSSFYDTSPGVGRRNQRQSRLPPKLRAKPPVQRKFPCRCRPVFIQQIGGSSLRFKVQEATHPRQADLHTM</sequence>
<dbReference type="InterPro" id="IPR011032">
    <property type="entry name" value="GroES-like_sf"/>
</dbReference>
<dbReference type="HOGENOM" id="CLU_1866508_0_0_1"/>
<dbReference type="InParanoid" id="A0A066WID4"/>
<evidence type="ECO:0000313" key="3">
    <source>
        <dbReference type="Proteomes" id="UP000027361"/>
    </source>
</evidence>